<dbReference type="GO" id="GO:0009897">
    <property type="term" value="C:external side of plasma membrane"/>
    <property type="evidence" value="ECO:0007669"/>
    <property type="project" value="TreeGrafter"/>
</dbReference>
<dbReference type="AlphaFoldDB" id="A0A8C8TVA8"/>
<proteinExistence type="predicted"/>
<reference evidence="7 8" key="1">
    <citation type="submission" date="2018-10" db="EMBL/GenBank/DDBJ databases">
        <title>Improved assembly of the deer mouse Peromyscus maniculatus genome.</title>
        <authorList>
            <person name="Lassance J.-M."/>
            <person name="Hoekstra H.E."/>
        </authorList>
    </citation>
    <scope>NUCLEOTIDE SEQUENCE [LARGE SCALE GENOMIC DNA]</scope>
</reference>
<dbReference type="InterPro" id="IPR013783">
    <property type="entry name" value="Ig-like_fold"/>
</dbReference>
<keyword evidence="2" id="KW-0732">Signal</keyword>
<dbReference type="GO" id="GO:0001779">
    <property type="term" value="P:natural killer cell differentiation"/>
    <property type="evidence" value="ECO:0007669"/>
    <property type="project" value="Ensembl"/>
</dbReference>
<dbReference type="GO" id="GO:0072540">
    <property type="term" value="P:T-helper 17 cell lineage commitment"/>
    <property type="evidence" value="ECO:0007669"/>
    <property type="project" value="TreeGrafter"/>
</dbReference>
<dbReference type="GeneTree" id="ENSGT01030000234540"/>
<feature type="domain" description="Ig-like" evidence="6">
    <location>
        <begin position="140"/>
        <end position="230"/>
    </location>
</feature>
<dbReference type="GO" id="GO:0032729">
    <property type="term" value="P:positive regulation of type II interferon production"/>
    <property type="evidence" value="ECO:0007669"/>
    <property type="project" value="TreeGrafter"/>
</dbReference>
<dbReference type="InterPro" id="IPR015631">
    <property type="entry name" value="CD2/SLAM_rcpt"/>
</dbReference>
<evidence type="ECO:0000256" key="5">
    <source>
        <dbReference type="SAM" id="Phobius"/>
    </source>
</evidence>
<keyword evidence="5" id="KW-0812">Transmembrane</keyword>
<dbReference type="PANTHER" id="PTHR12080:SF16">
    <property type="entry name" value="SLAM FAMILY MEMBER 6"/>
    <property type="match status" value="1"/>
</dbReference>
<dbReference type="GO" id="GO:0001787">
    <property type="term" value="P:natural killer cell proliferation"/>
    <property type="evidence" value="ECO:0007669"/>
    <property type="project" value="Ensembl"/>
</dbReference>
<dbReference type="Gene3D" id="2.60.40.10">
    <property type="entry name" value="Immunoglobulins"/>
    <property type="match status" value="2"/>
</dbReference>
<accession>A0A8C8TVA8</accession>
<comment type="subcellular location">
    <subcellularLocation>
        <location evidence="1">Membrane</location>
    </subcellularLocation>
</comment>
<keyword evidence="4" id="KW-0325">Glycoprotein</keyword>
<dbReference type="InterPro" id="IPR036179">
    <property type="entry name" value="Ig-like_dom_sf"/>
</dbReference>
<evidence type="ECO:0000313" key="7">
    <source>
        <dbReference type="Ensembl" id="ENSPEMP00000020709.2"/>
    </source>
</evidence>
<keyword evidence="5" id="KW-1133">Transmembrane helix</keyword>
<evidence type="ECO:0000259" key="6">
    <source>
        <dbReference type="PROSITE" id="PS50835"/>
    </source>
</evidence>
<dbReference type="SUPFAM" id="SSF48726">
    <property type="entry name" value="Immunoglobulin"/>
    <property type="match status" value="1"/>
</dbReference>
<reference evidence="7" key="2">
    <citation type="submission" date="2025-08" db="UniProtKB">
        <authorList>
            <consortium name="Ensembl"/>
        </authorList>
    </citation>
    <scope>IDENTIFICATION</scope>
</reference>
<name>A0A8C8TVA8_PERMB</name>
<evidence type="ECO:0000256" key="1">
    <source>
        <dbReference type="ARBA" id="ARBA00004370"/>
    </source>
</evidence>
<evidence type="ECO:0000313" key="8">
    <source>
        <dbReference type="Proteomes" id="UP000694547"/>
    </source>
</evidence>
<organism evidence="7 8">
    <name type="scientific">Peromyscus maniculatus bairdii</name>
    <name type="common">Prairie deer mouse</name>
    <dbReference type="NCBI Taxonomy" id="230844"/>
    <lineage>
        <taxon>Eukaryota</taxon>
        <taxon>Metazoa</taxon>
        <taxon>Chordata</taxon>
        <taxon>Craniata</taxon>
        <taxon>Vertebrata</taxon>
        <taxon>Euteleostomi</taxon>
        <taxon>Mammalia</taxon>
        <taxon>Eutheria</taxon>
        <taxon>Euarchontoglires</taxon>
        <taxon>Glires</taxon>
        <taxon>Rodentia</taxon>
        <taxon>Myomorpha</taxon>
        <taxon>Muroidea</taxon>
        <taxon>Cricetidae</taxon>
        <taxon>Neotominae</taxon>
        <taxon>Peromyscus</taxon>
    </lineage>
</organism>
<evidence type="ECO:0000256" key="2">
    <source>
        <dbReference type="ARBA" id="ARBA00022729"/>
    </source>
</evidence>
<dbReference type="Ensembl" id="ENSPEMT00000025058.2">
    <property type="protein sequence ID" value="ENSPEMP00000020709.2"/>
    <property type="gene ID" value="ENSPEMG00000018569.2"/>
</dbReference>
<dbReference type="Proteomes" id="UP000694547">
    <property type="component" value="Chromosome 11"/>
</dbReference>
<evidence type="ECO:0000256" key="3">
    <source>
        <dbReference type="ARBA" id="ARBA00023136"/>
    </source>
</evidence>
<keyword evidence="3 5" id="KW-0472">Membrane</keyword>
<evidence type="ECO:0000256" key="4">
    <source>
        <dbReference type="ARBA" id="ARBA00023180"/>
    </source>
</evidence>
<keyword evidence="8" id="KW-1185">Reference proteome</keyword>
<dbReference type="InterPro" id="IPR007110">
    <property type="entry name" value="Ig-like_dom"/>
</dbReference>
<feature type="transmembrane region" description="Helical" evidence="5">
    <location>
        <begin position="251"/>
        <end position="271"/>
    </location>
</feature>
<protein>
    <submittedName>
        <fullName evidence="7">SLAM family member 6</fullName>
    </submittedName>
</protein>
<dbReference type="PROSITE" id="PS50835">
    <property type="entry name" value="IG_LIKE"/>
    <property type="match status" value="1"/>
</dbReference>
<sequence>MAVSRAPVPDSARQKMIWLFPLIFCLGSGNEVSRNSTRRTVMNGVLGESTTLPLELPARTKAIVWHYVGEASNYVEKGSHVTIILIIQLNKSENPQILKTDPERGKRLHITQSYALQVSNLTMADTGLYTAQITTEDSPPNFFTYTLRVFERLSNLEVTNRTHLFENGTCEIHLTCIVKNPNHTVSVGWQASGGTSLREPNLTVSWDLKNSSDQSYTCQAENAVSNLSISVSAQSLCTGDLTKEKLYQDKILLIIGLLLAIALVCICICIWKKRTGNHLYLSVLTIDSSQSTDTPGSPGNTVYAQVTHPVQEMKIPKSMKNDSMTIYSIVNHSRQPISPRMDTLKDIK</sequence>
<dbReference type="PANTHER" id="PTHR12080">
    <property type="entry name" value="SIGNALING LYMPHOCYTIC ACTIVATION MOLECULE"/>
    <property type="match status" value="1"/>
</dbReference>
<reference evidence="7" key="3">
    <citation type="submission" date="2025-09" db="UniProtKB">
        <authorList>
            <consortium name="Ensembl"/>
        </authorList>
    </citation>
    <scope>IDENTIFICATION</scope>
</reference>